<evidence type="ECO:0000313" key="4">
    <source>
        <dbReference type="Proteomes" id="UP000006591"/>
    </source>
</evidence>
<evidence type="ECO:0000256" key="1">
    <source>
        <dbReference type="SAM" id="MobiDB-lite"/>
    </source>
</evidence>
<dbReference type="PANTHER" id="PTHR34289:SF1">
    <property type="entry name" value="OS06G0107100 PROTEIN"/>
    <property type="match status" value="1"/>
</dbReference>
<keyword evidence="2" id="KW-0472">Membrane</keyword>
<dbReference type="InterPro" id="IPR008537">
    <property type="entry name" value="DUF819"/>
</dbReference>
<reference evidence="3" key="2">
    <citation type="submission" date="2018-04" db="EMBL/GenBank/DDBJ databases">
        <title>OnivRS2 (Oryza nivara Reference Sequence Version 2).</title>
        <authorList>
            <person name="Zhang J."/>
            <person name="Kudrna D."/>
            <person name="Lee S."/>
            <person name="Talag J."/>
            <person name="Rajasekar S."/>
            <person name="Welchert J."/>
            <person name="Hsing Y.-I."/>
            <person name="Wing R.A."/>
        </authorList>
    </citation>
    <scope>NUCLEOTIDE SEQUENCE [LARGE SCALE GENOMIC DNA]</scope>
    <source>
        <strain evidence="3">SL10</strain>
    </source>
</reference>
<keyword evidence="2" id="KW-0812">Transmembrane</keyword>
<dbReference type="Gramene" id="ONIVA03G30940.1">
    <property type="protein sequence ID" value="ONIVA03G30940.1"/>
    <property type="gene ID" value="ONIVA03G30940"/>
</dbReference>
<keyword evidence="4" id="KW-1185">Reference proteome</keyword>
<dbReference type="EnsemblPlants" id="ONIVA03G30940.1">
    <property type="protein sequence ID" value="ONIVA03G30940.1"/>
    <property type="gene ID" value="ONIVA03G30940"/>
</dbReference>
<feature type="region of interest" description="Disordered" evidence="1">
    <location>
        <begin position="200"/>
        <end position="225"/>
    </location>
</feature>
<feature type="transmembrane region" description="Helical" evidence="2">
    <location>
        <begin position="27"/>
        <end position="48"/>
    </location>
</feature>
<proteinExistence type="predicted"/>
<dbReference type="PANTHER" id="PTHR34289">
    <property type="entry name" value="PROTEIN, PUTATIVE (DUF819)-RELATED"/>
    <property type="match status" value="1"/>
</dbReference>
<feature type="compositionally biased region" description="Polar residues" evidence="1">
    <location>
        <begin position="149"/>
        <end position="162"/>
    </location>
</feature>
<feature type="region of interest" description="Disordered" evidence="1">
    <location>
        <begin position="140"/>
        <end position="162"/>
    </location>
</feature>
<dbReference type="STRING" id="4536.A0A0E0GRV6"/>
<name>A0A0E0GRV6_ORYNI</name>
<organism evidence="3">
    <name type="scientific">Oryza nivara</name>
    <name type="common">Indian wild rice</name>
    <name type="synonym">Oryza sativa f. spontanea</name>
    <dbReference type="NCBI Taxonomy" id="4536"/>
    <lineage>
        <taxon>Eukaryota</taxon>
        <taxon>Viridiplantae</taxon>
        <taxon>Streptophyta</taxon>
        <taxon>Embryophyta</taxon>
        <taxon>Tracheophyta</taxon>
        <taxon>Spermatophyta</taxon>
        <taxon>Magnoliopsida</taxon>
        <taxon>Liliopsida</taxon>
        <taxon>Poales</taxon>
        <taxon>Poaceae</taxon>
        <taxon>BOP clade</taxon>
        <taxon>Oryzoideae</taxon>
        <taxon>Oryzeae</taxon>
        <taxon>Oryzinae</taxon>
        <taxon>Oryza</taxon>
    </lineage>
</organism>
<feature type="region of interest" description="Disordered" evidence="1">
    <location>
        <begin position="75"/>
        <end position="116"/>
    </location>
</feature>
<dbReference type="HOGENOM" id="CLU_1079208_0_0_1"/>
<protein>
    <submittedName>
        <fullName evidence="3">Uncharacterized protein</fullName>
    </submittedName>
</protein>
<reference evidence="3" key="1">
    <citation type="submission" date="2015-04" db="UniProtKB">
        <authorList>
            <consortium name="EnsemblPlants"/>
        </authorList>
    </citation>
    <scope>IDENTIFICATION</scope>
    <source>
        <strain evidence="3">SL10</strain>
    </source>
</reference>
<dbReference type="Pfam" id="PF05684">
    <property type="entry name" value="DUF819"/>
    <property type="match status" value="1"/>
</dbReference>
<accession>A0A0E0GRV6</accession>
<evidence type="ECO:0000313" key="3">
    <source>
        <dbReference type="EnsemblPlants" id="ONIVA03G30940.1"/>
    </source>
</evidence>
<sequence length="258" mass="27376">MQVFFLVVGANGNLVDAVTKAPSVFAFALVQVTVHLGIVLAAGKLMGFERKPLLIASKRRRGRWRRPRRGVELADRTWDPGGHGASVDEAGGVEEGVKRSSAKRTPAPSQVPIDDGGEVDGDWGDRVAALPVVPLSSKAAAAPPEYEMSSGSSPVCSRLTSSDPAGELEAVELPSSLEVLQERLDFVLLLGLSTNDLSSYCSSSPAPSARTPPSPSTSPPLIDLHGGRTRWRRLLLALRRCPTPAAPAPYSASRRRPS</sequence>
<feature type="compositionally biased region" description="Low complexity" evidence="1">
    <location>
        <begin position="200"/>
        <end position="209"/>
    </location>
</feature>
<evidence type="ECO:0000256" key="2">
    <source>
        <dbReference type="SAM" id="Phobius"/>
    </source>
</evidence>
<dbReference type="AlphaFoldDB" id="A0A0E0GRV6"/>
<keyword evidence="2" id="KW-1133">Transmembrane helix</keyword>
<dbReference type="Proteomes" id="UP000006591">
    <property type="component" value="Chromosome 3"/>
</dbReference>